<keyword evidence="3" id="KW-1185">Reference proteome</keyword>
<dbReference type="InterPro" id="IPR022143">
    <property type="entry name" value="DUF3675"/>
</dbReference>
<dbReference type="GO" id="GO:0016567">
    <property type="term" value="P:protein ubiquitination"/>
    <property type="evidence" value="ECO:0007669"/>
    <property type="project" value="TreeGrafter"/>
</dbReference>
<name>A0AAN7K0A2_9MYRT</name>
<proteinExistence type="predicted"/>
<gene>
    <name evidence="2" type="ORF">SAY87_019716</name>
</gene>
<dbReference type="Proteomes" id="UP001345219">
    <property type="component" value="Chromosome 15"/>
</dbReference>
<evidence type="ECO:0000313" key="3">
    <source>
        <dbReference type="Proteomes" id="UP001345219"/>
    </source>
</evidence>
<feature type="transmembrane region" description="Helical" evidence="1">
    <location>
        <begin position="76"/>
        <end position="99"/>
    </location>
</feature>
<keyword evidence="1" id="KW-1133">Transmembrane helix</keyword>
<accession>A0AAN7K0A2</accession>
<sequence length="155" mass="17447">MSMNLRYFIQTPRGHFHLTLLKLHLSWTFCCCSRGTWEIPRRDLNTTAFLATPTADNEFSDTDLEDLSAPSPRGLICCRVVAIIFMVLLVLHHTLPILISGAGDYSLTLYTVCLSVADVEDSRNPLANLYHGQSILRHSTPETPTSFTFVHSHSR</sequence>
<evidence type="ECO:0000256" key="1">
    <source>
        <dbReference type="SAM" id="Phobius"/>
    </source>
</evidence>
<dbReference type="GO" id="GO:0016020">
    <property type="term" value="C:membrane"/>
    <property type="evidence" value="ECO:0007669"/>
    <property type="project" value="TreeGrafter"/>
</dbReference>
<comment type="caution">
    <text evidence="2">The sequence shown here is derived from an EMBL/GenBank/DDBJ whole genome shotgun (WGS) entry which is preliminary data.</text>
</comment>
<dbReference type="InterPro" id="IPR033275">
    <property type="entry name" value="MARCH-like"/>
</dbReference>
<keyword evidence="1" id="KW-0812">Transmembrane</keyword>
<dbReference type="PANTHER" id="PTHR23012:SF174">
    <property type="entry name" value="OS01G0121200 PROTEIN"/>
    <property type="match status" value="1"/>
</dbReference>
<evidence type="ECO:0000313" key="2">
    <source>
        <dbReference type="EMBL" id="KAK4758415.1"/>
    </source>
</evidence>
<dbReference type="EMBL" id="JAXIOK010000012">
    <property type="protein sequence ID" value="KAK4758415.1"/>
    <property type="molecule type" value="Genomic_DNA"/>
</dbReference>
<dbReference type="PANTHER" id="PTHR23012">
    <property type="entry name" value="RING/FYVE/PHD ZINC FINGER DOMAIN-CONTAINING"/>
    <property type="match status" value="1"/>
</dbReference>
<dbReference type="AlphaFoldDB" id="A0AAN7K0A2"/>
<dbReference type="Pfam" id="PF12428">
    <property type="entry name" value="DUF3675"/>
    <property type="match status" value="1"/>
</dbReference>
<organism evidence="2 3">
    <name type="scientific">Trapa incisa</name>
    <dbReference type="NCBI Taxonomy" id="236973"/>
    <lineage>
        <taxon>Eukaryota</taxon>
        <taxon>Viridiplantae</taxon>
        <taxon>Streptophyta</taxon>
        <taxon>Embryophyta</taxon>
        <taxon>Tracheophyta</taxon>
        <taxon>Spermatophyta</taxon>
        <taxon>Magnoliopsida</taxon>
        <taxon>eudicotyledons</taxon>
        <taxon>Gunneridae</taxon>
        <taxon>Pentapetalae</taxon>
        <taxon>rosids</taxon>
        <taxon>malvids</taxon>
        <taxon>Myrtales</taxon>
        <taxon>Lythraceae</taxon>
        <taxon>Trapa</taxon>
    </lineage>
</organism>
<dbReference type="GO" id="GO:0004842">
    <property type="term" value="F:ubiquitin-protein transferase activity"/>
    <property type="evidence" value="ECO:0007669"/>
    <property type="project" value="TreeGrafter"/>
</dbReference>
<reference evidence="2 3" key="1">
    <citation type="journal article" date="2023" name="Hortic Res">
        <title>Pangenome of water caltrop reveals structural variations and asymmetric subgenome divergence after allopolyploidization.</title>
        <authorList>
            <person name="Zhang X."/>
            <person name="Chen Y."/>
            <person name="Wang L."/>
            <person name="Yuan Y."/>
            <person name="Fang M."/>
            <person name="Shi L."/>
            <person name="Lu R."/>
            <person name="Comes H.P."/>
            <person name="Ma Y."/>
            <person name="Chen Y."/>
            <person name="Huang G."/>
            <person name="Zhou Y."/>
            <person name="Zheng Z."/>
            <person name="Qiu Y."/>
        </authorList>
    </citation>
    <scope>NUCLEOTIDE SEQUENCE [LARGE SCALE GENOMIC DNA]</scope>
    <source>
        <tissue evidence="2">Roots</tissue>
    </source>
</reference>
<protein>
    <submittedName>
        <fullName evidence="2">Uncharacterized protein</fullName>
    </submittedName>
</protein>
<keyword evidence="1" id="KW-0472">Membrane</keyword>